<comment type="caution">
    <text evidence="1">The sequence shown here is derived from an EMBL/GenBank/DDBJ whole genome shotgun (WGS) entry which is preliminary data.</text>
</comment>
<evidence type="ECO:0000313" key="2">
    <source>
        <dbReference type="Proteomes" id="UP001375539"/>
    </source>
</evidence>
<protein>
    <submittedName>
        <fullName evidence="1">Serine hydrolase domain-containing protein</fullName>
        <ecNumber evidence="1">3.1.1.103</ecNumber>
    </submittedName>
</protein>
<accession>A0ACC6QB49</accession>
<reference evidence="1" key="1">
    <citation type="submission" date="2024-03" db="EMBL/GenBank/DDBJ databases">
        <title>Novel Streptomyces species of biotechnological and ecological value are a feature of Machair soil.</title>
        <authorList>
            <person name="Prole J.R."/>
            <person name="Goodfellow M."/>
            <person name="Allenby N."/>
            <person name="Ward A.C."/>
        </authorList>
    </citation>
    <scope>NUCLEOTIDE SEQUENCE</scope>
    <source>
        <strain evidence="1">MS1.AVA.4</strain>
    </source>
</reference>
<evidence type="ECO:0000313" key="1">
    <source>
        <dbReference type="EMBL" id="MEJ8655469.1"/>
    </source>
</evidence>
<keyword evidence="1" id="KW-0378">Hydrolase</keyword>
<gene>
    <name evidence="1" type="ORF">WKI58_02810</name>
</gene>
<dbReference type="EMBL" id="JBBKAI010000002">
    <property type="protein sequence ID" value="MEJ8655469.1"/>
    <property type="molecule type" value="Genomic_DNA"/>
</dbReference>
<proteinExistence type="predicted"/>
<organism evidence="1 2">
    <name type="scientific">Streptomyces pratisoli</name>
    <dbReference type="NCBI Taxonomy" id="3139917"/>
    <lineage>
        <taxon>Bacteria</taxon>
        <taxon>Bacillati</taxon>
        <taxon>Actinomycetota</taxon>
        <taxon>Actinomycetes</taxon>
        <taxon>Kitasatosporales</taxon>
        <taxon>Streptomycetaceae</taxon>
        <taxon>Streptomyces</taxon>
    </lineage>
</organism>
<sequence>MLVLVICVGAGAFLAPAPPGLGSSTTGDASLAERVRHAAGDGRGYRGISAVLIDRGRLTFAGLGDSGNPARRTVDASTVFEGGSIGKPMTGMLLAELEDQKIIDLNSPLERYLPDSRFSDPVVAQSTLRDLATHRSGLDKMPDDLDMSVRNLKMLLFGKDPYRGLGGDDVLRAGEDASAGSIGAYRYSNLGPALAGNVVSHYTDLSYSQLLSAYLLKPLNMRDSRIVERGDPLPRNSAHGQQSNGALTDHWFASGYTPAGDIWTTANDLGLFLRAVMEKTAPGVRAAVPVHNASPGSRTGMGWLTSATRGHEITWHNGATGGFTSYMGFDRATQRGVVLLSNTDRPVDAIGERLLGLPTPGREPVDIPAVLGTILATSGAPVPLLAARLWRRPRVRWKWFVLLCIHVIFGAVSLWLGWRLGSWLNVPSVLWTVGFGGLTLGALASFIQFMPSMSGGAGRQLCGQHRIVRTSAAWTGILAILLLTQL</sequence>
<name>A0ACC6QB49_9ACTN</name>
<dbReference type="Proteomes" id="UP001375539">
    <property type="component" value="Unassembled WGS sequence"/>
</dbReference>
<keyword evidence="2" id="KW-1185">Reference proteome</keyword>
<dbReference type="EC" id="3.1.1.103" evidence="1"/>